<keyword evidence="1 2" id="KW-0807">Transducer</keyword>
<evidence type="ECO:0000259" key="3">
    <source>
        <dbReference type="PROSITE" id="PS50111"/>
    </source>
</evidence>
<dbReference type="InterPro" id="IPR004089">
    <property type="entry name" value="MCPsignal_dom"/>
</dbReference>
<proteinExistence type="predicted"/>
<dbReference type="SMART" id="SM00283">
    <property type="entry name" value="MA"/>
    <property type="match status" value="1"/>
</dbReference>
<evidence type="ECO:0000313" key="5">
    <source>
        <dbReference type="Proteomes" id="UP000683139"/>
    </source>
</evidence>
<accession>A0A920CYM2</accession>
<dbReference type="InterPro" id="IPR029151">
    <property type="entry name" value="Sensor-like_sf"/>
</dbReference>
<dbReference type="GO" id="GO:0016020">
    <property type="term" value="C:membrane"/>
    <property type="evidence" value="ECO:0007669"/>
    <property type="project" value="InterPro"/>
</dbReference>
<dbReference type="GO" id="GO:0007165">
    <property type="term" value="P:signal transduction"/>
    <property type="evidence" value="ECO:0007669"/>
    <property type="project" value="UniProtKB-KW"/>
</dbReference>
<gene>
    <name evidence="4" type="ORF">J40TS1_21800</name>
</gene>
<feature type="domain" description="Methyl-accepting transducer" evidence="3">
    <location>
        <begin position="103"/>
        <end position="269"/>
    </location>
</feature>
<dbReference type="SUPFAM" id="SSF58104">
    <property type="entry name" value="Methyl-accepting chemotaxis protein (MCP) signaling domain"/>
    <property type="match status" value="1"/>
</dbReference>
<evidence type="ECO:0000256" key="2">
    <source>
        <dbReference type="PROSITE-ProRule" id="PRU00284"/>
    </source>
</evidence>
<comment type="caution">
    <text evidence="4">The sequence shown here is derived from an EMBL/GenBank/DDBJ whole genome shotgun (WGS) entry which is preliminary data.</text>
</comment>
<dbReference type="EMBL" id="BOSE01000003">
    <property type="protein sequence ID" value="GIP16538.1"/>
    <property type="molecule type" value="Genomic_DNA"/>
</dbReference>
<dbReference type="PANTHER" id="PTHR32089">
    <property type="entry name" value="METHYL-ACCEPTING CHEMOTAXIS PROTEIN MCPB"/>
    <property type="match status" value="1"/>
</dbReference>
<dbReference type="AlphaFoldDB" id="A0A920CYM2"/>
<dbReference type="SUPFAM" id="SSF103190">
    <property type="entry name" value="Sensory domain-like"/>
    <property type="match status" value="1"/>
</dbReference>
<sequence length="269" mass="28704">MSKLEALIEVAPLIKALFKDEEAMIAITDLEKTVYFEADPTMNISEKGALIVQGDGLYEAIQQNETLYTEVPKEVKGLPFKAITMPVHDEQGEIIGAFGVGLSLAKKDAIVSAATNLASSLQQISASVTDIADKAQVLTTAQEETAALMDVMSEHAKQTEEISRLIVEIADQTHLLGLNAAIEAARAGEDGRGFGVVASEIRKLAQNSRDAVKNIEESLAAIQASIETVTKKVADNTMMIQSQAAATEEVTASIQELGSLSEVLLDMSN</sequence>
<keyword evidence="5" id="KW-1185">Reference proteome</keyword>
<dbReference type="Proteomes" id="UP000683139">
    <property type="component" value="Unassembled WGS sequence"/>
</dbReference>
<dbReference type="RefSeq" id="WP_281425585.1">
    <property type="nucleotide sequence ID" value="NZ_BOSE01000003.1"/>
</dbReference>
<dbReference type="PROSITE" id="PS50111">
    <property type="entry name" value="CHEMOTAXIS_TRANSDUC_2"/>
    <property type="match status" value="1"/>
</dbReference>
<evidence type="ECO:0000313" key="4">
    <source>
        <dbReference type="EMBL" id="GIP16538.1"/>
    </source>
</evidence>
<protein>
    <submittedName>
        <fullName evidence="4">Methyl-accepting chemotaxis protein</fullName>
    </submittedName>
</protein>
<name>A0A920CYM2_9BACL</name>
<dbReference type="Gene3D" id="1.10.287.950">
    <property type="entry name" value="Methyl-accepting chemotaxis protein"/>
    <property type="match status" value="1"/>
</dbReference>
<dbReference type="PANTHER" id="PTHR32089:SF112">
    <property type="entry name" value="LYSOZYME-LIKE PROTEIN-RELATED"/>
    <property type="match status" value="1"/>
</dbReference>
<evidence type="ECO:0000256" key="1">
    <source>
        <dbReference type="ARBA" id="ARBA00023224"/>
    </source>
</evidence>
<reference evidence="4" key="1">
    <citation type="submission" date="2021-03" db="EMBL/GenBank/DDBJ databases">
        <title>Antimicrobial resistance genes in bacteria isolated from Japanese honey, and their potential for conferring macrolide and lincosamide resistance in the American foulbrood pathogen Paenibacillus larvae.</title>
        <authorList>
            <person name="Okamoto M."/>
            <person name="Kumagai M."/>
            <person name="Kanamori H."/>
            <person name="Takamatsu D."/>
        </authorList>
    </citation>
    <scope>NUCLEOTIDE SEQUENCE</scope>
    <source>
        <strain evidence="4">J40TS1</strain>
    </source>
</reference>
<organism evidence="4 5">
    <name type="scientific">Paenibacillus montaniterrae</name>
    <dbReference type="NCBI Taxonomy" id="429341"/>
    <lineage>
        <taxon>Bacteria</taxon>
        <taxon>Bacillati</taxon>
        <taxon>Bacillota</taxon>
        <taxon>Bacilli</taxon>
        <taxon>Bacillales</taxon>
        <taxon>Paenibacillaceae</taxon>
        <taxon>Paenibacillus</taxon>
    </lineage>
</organism>
<dbReference type="Pfam" id="PF00015">
    <property type="entry name" value="MCPsignal"/>
    <property type="match status" value="1"/>
</dbReference>